<evidence type="ECO:0000313" key="1">
    <source>
        <dbReference type="EMBL" id="PKU38360.1"/>
    </source>
</evidence>
<keyword evidence="2" id="KW-1185">Reference proteome</keyword>
<name>A0A2I0TX11_LIMLA</name>
<proteinExistence type="predicted"/>
<accession>A0A2I0TX11</accession>
<evidence type="ECO:0000313" key="2">
    <source>
        <dbReference type="Proteomes" id="UP000233556"/>
    </source>
</evidence>
<protein>
    <submittedName>
        <fullName evidence="1">Uncharacterized protein</fullName>
    </submittedName>
</protein>
<dbReference type="EMBL" id="KZ506768">
    <property type="protein sequence ID" value="PKU38360.1"/>
    <property type="molecule type" value="Genomic_DNA"/>
</dbReference>
<sequence length="67" mass="7585">MNDDMVQERETARLFGLNSSAASRSWRENFSRGGGKKKKKKHVSLIPAVIVDMLWIRAGWDSEPHTG</sequence>
<dbReference type="Proteomes" id="UP000233556">
    <property type="component" value="Unassembled WGS sequence"/>
</dbReference>
<reference evidence="2" key="2">
    <citation type="submission" date="2017-12" db="EMBL/GenBank/DDBJ databases">
        <title>Genome sequence of the Bar-tailed Godwit (Limosa lapponica baueri).</title>
        <authorList>
            <person name="Lima N.C.B."/>
            <person name="Parody-Merino A.M."/>
            <person name="Battley P.F."/>
            <person name="Fidler A.E."/>
            <person name="Prosdocimi F."/>
        </authorList>
    </citation>
    <scope>NUCLEOTIDE SEQUENCE [LARGE SCALE GENOMIC DNA]</scope>
</reference>
<gene>
    <name evidence="1" type="ORF">llap_11331</name>
</gene>
<dbReference type="AlphaFoldDB" id="A0A2I0TX11"/>
<reference evidence="2" key="1">
    <citation type="submission" date="2017-11" db="EMBL/GenBank/DDBJ databases">
        <authorList>
            <person name="Lima N.C."/>
            <person name="Parody-Merino A.M."/>
            <person name="Battley P.F."/>
            <person name="Fidler A.E."/>
            <person name="Prosdocimi F."/>
        </authorList>
    </citation>
    <scope>NUCLEOTIDE SEQUENCE [LARGE SCALE GENOMIC DNA]</scope>
</reference>
<organism evidence="1 2">
    <name type="scientific">Limosa lapponica baueri</name>
    <dbReference type="NCBI Taxonomy" id="1758121"/>
    <lineage>
        <taxon>Eukaryota</taxon>
        <taxon>Metazoa</taxon>
        <taxon>Chordata</taxon>
        <taxon>Craniata</taxon>
        <taxon>Vertebrata</taxon>
        <taxon>Euteleostomi</taxon>
        <taxon>Archelosauria</taxon>
        <taxon>Archosauria</taxon>
        <taxon>Dinosauria</taxon>
        <taxon>Saurischia</taxon>
        <taxon>Theropoda</taxon>
        <taxon>Coelurosauria</taxon>
        <taxon>Aves</taxon>
        <taxon>Neognathae</taxon>
        <taxon>Neoaves</taxon>
        <taxon>Charadriiformes</taxon>
        <taxon>Scolopacidae</taxon>
        <taxon>Limosa</taxon>
    </lineage>
</organism>